<organism evidence="3 4">
    <name type="scientific">Sphingomonas immobilis</name>
    <dbReference type="NCBI Taxonomy" id="3063997"/>
    <lineage>
        <taxon>Bacteria</taxon>
        <taxon>Pseudomonadati</taxon>
        <taxon>Pseudomonadota</taxon>
        <taxon>Alphaproteobacteria</taxon>
        <taxon>Sphingomonadales</taxon>
        <taxon>Sphingomonadaceae</taxon>
        <taxon>Sphingomonas</taxon>
    </lineage>
</organism>
<dbReference type="CDD" id="cd17546">
    <property type="entry name" value="REC_hyHK_CKI1_RcsC-like"/>
    <property type="match status" value="1"/>
</dbReference>
<dbReference type="RefSeq" id="WP_304559781.1">
    <property type="nucleotide sequence ID" value="NZ_JAUQSZ010000002.1"/>
</dbReference>
<dbReference type="Pfam" id="PF00072">
    <property type="entry name" value="Response_reg"/>
    <property type="match status" value="1"/>
</dbReference>
<evidence type="ECO:0000256" key="1">
    <source>
        <dbReference type="PROSITE-ProRule" id="PRU00169"/>
    </source>
</evidence>
<dbReference type="PANTHER" id="PTHR43228:SF1">
    <property type="entry name" value="TWO-COMPONENT RESPONSE REGULATOR ARR22"/>
    <property type="match status" value="1"/>
</dbReference>
<dbReference type="InterPro" id="IPR036641">
    <property type="entry name" value="HPT_dom_sf"/>
</dbReference>
<dbReference type="SUPFAM" id="SSF47226">
    <property type="entry name" value="Histidine-containing phosphotransfer domain, HPT domain"/>
    <property type="match status" value="1"/>
</dbReference>
<dbReference type="SUPFAM" id="SSF52172">
    <property type="entry name" value="CheY-like"/>
    <property type="match status" value="1"/>
</dbReference>
<evidence type="ECO:0000259" key="2">
    <source>
        <dbReference type="PROSITE" id="PS50110"/>
    </source>
</evidence>
<dbReference type="PANTHER" id="PTHR43228">
    <property type="entry name" value="TWO-COMPONENT RESPONSE REGULATOR"/>
    <property type="match status" value="1"/>
</dbReference>
<proteinExistence type="predicted"/>
<gene>
    <name evidence="3" type="ORF">Q5H94_03160</name>
</gene>
<evidence type="ECO:0000313" key="4">
    <source>
        <dbReference type="Proteomes" id="UP001176468"/>
    </source>
</evidence>
<accession>A0ABT8ZXV6</accession>
<keyword evidence="4" id="KW-1185">Reference proteome</keyword>
<keyword evidence="1" id="KW-0597">Phosphoprotein</keyword>
<dbReference type="Proteomes" id="UP001176468">
    <property type="component" value="Unassembled WGS sequence"/>
</dbReference>
<dbReference type="InterPro" id="IPR052048">
    <property type="entry name" value="ST_Response_Regulator"/>
</dbReference>
<dbReference type="InterPro" id="IPR011006">
    <property type="entry name" value="CheY-like_superfamily"/>
</dbReference>
<name>A0ABT8ZXV6_9SPHN</name>
<dbReference type="SMART" id="SM00448">
    <property type="entry name" value="REC"/>
    <property type="match status" value="1"/>
</dbReference>
<dbReference type="PROSITE" id="PS50110">
    <property type="entry name" value="RESPONSE_REGULATORY"/>
    <property type="match status" value="1"/>
</dbReference>
<feature type="modified residue" description="4-aspartylphosphate" evidence="1">
    <location>
        <position position="54"/>
    </location>
</feature>
<protein>
    <submittedName>
        <fullName evidence="3">Response regulator</fullName>
    </submittedName>
</protein>
<comment type="caution">
    <text evidence="3">The sequence shown here is derived from an EMBL/GenBank/DDBJ whole genome shotgun (WGS) entry which is preliminary data.</text>
</comment>
<dbReference type="InterPro" id="IPR001789">
    <property type="entry name" value="Sig_transdc_resp-reg_receiver"/>
</dbReference>
<reference evidence="3" key="1">
    <citation type="submission" date="2023-07" db="EMBL/GenBank/DDBJ databases">
        <authorList>
            <person name="Kim M.K."/>
        </authorList>
    </citation>
    <scope>NUCLEOTIDE SEQUENCE</scope>
    <source>
        <strain evidence="3">CA1-15</strain>
    </source>
</reference>
<dbReference type="EMBL" id="JAUQSZ010000002">
    <property type="protein sequence ID" value="MDO7841312.1"/>
    <property type="molecule type" value="Genomic_DNA"/>
</dbReference>
<dbReference type="Gene3D" id="3.40.50.2300">
    <property type="match status" value="1"/>
</dbReference>
<sequence length="221" mass="23153">MQRPSVLVVDDEPANRMFAAKVLAAAGWSVAEAMDGTEAITAAVRNIPDLVVMDLDMPGLDGWQATAAIRAAEPPLSSVPILAYTSLRVTDAELLARGLDGRLPKPSSPDDFTEAAAGWRIDGQVDVARRLVAVFGEDEMTQLVTRFRAQLAEALAGLAGGADDLHAHRIAGVSGTLGFAAVSEAWLRLSEGDASATDAARRSARLAVAAIDRDWPVPAAS</sequence>
<evidence type="ECO:0000313" key="3">
    <source>
        <dbReference type="EMBL" id="MDO7841312.1"/>
    </source>
</evidence>
<feature type="domain" description="Response regulatory" evidence="2">
    <location>
        <begin position="5"/>
        <end position="120"/>
    </location>
</feature>